<accession>A0ABX8WSI9</accession>
<dbReference type="RefSeq" id="WP_220380614.1">
    <property type="nucleotide sequence ID" value="NZ_CP080544.1"/>
</dbReference>
<name>A0ABX8WSI9_9GAMM</name>
<dbReference type="Proteomes" id="UP000824755">
    <property type="component" value="Chromosome"/>
</dbReference>
<gene>
    <name evidence="1" type="ORF">H8L67_04850</name>
</gene>
<evidence type="ECO:0000313" key="2">
    <source>
        <dbReference type="Proteomes" id="UP000824755"/>
    </source>
</evidence>
<keyword evidence="2" id="KW-1185">Reference proteome</keyword>
<evidence type="ECO:0000313" key="1">
    <source>
        <dbReference type="EMBL" id="QYR53809.1"/>
    </source>
</evidence>
<sequence>MRLKRNVLFAHPVLSSENDDFHGGSFDFRVTKVTECGNGDVLIQGDFEVREETTKVALSSGALKVVLLLQCLNTYFDGAFPVGGSPFEIRIPDGKLLGLVTLRAVIAAQAKSFTIESKAVSAEFPSRSLSIAKADVVGLSGEYKFYVGLKTLAPLESIFRLVENEFAPVDAFDLELDSECIGIHVRKPLFDFFAITRGTAKRDVLLSSLYLPALIGVLVEMKDGAYADRRWHSALIERLNALGLTPQENPLIAAQKLLGMPMGALQQVFAKE</sequence>
<proteinExistence type="predicted"/>
<organism evidence="1 2">
    <name type="scientific">Lysobacter soyae</name>
    <dbReference type="NCBI Taxonomy" id="2764185"/>
    <lineage>
        <taxon>Bacteria</taxon>
        <taxon>Pseudomonadati</taxon>
        <taxon>Pseudomonadota</taxon>
        <taxon>Gammaproteobacteria</taxon>
        <taxon>Lysobacterales</taxon>
        <taxon>Lysobacteraceae</taxon>
        <taxon>Lysobacter</taxon>
    </lineage>
</organism>
<dbReference type="EMBL" id="CP080544">
    <property type="protein sequence ID" value="QYR53809.1"/>
    <property type="molecule type" value="Genomic_DNA"/>
</dbReference>
<reference evidence="1 2" key="1">
    <citation type="submission" date="2021-08" db="EMBL/GenBank/DDBJ databases">
        <title>Lysobacter sp. strain CJ11 Genome sequencing and assembly.</title>
        <authorList>
            <person name="Kim I."/>
        </authorList>
    </citation>
    <scope>NUCLEOTIDE SEQUENCE [LARGE SCALE GENOMIC DNA]</scope>
    <source>
        <strain evidence="1 2">CJ11</strain>
    </source>
</reference>
<protein>
    <submittedName>
        <fullName evidence="1">Uncharacterized protein</fullName>
    </submittedName>
</protein>